<evidence type="ECO:0000313" key="2">
    <source>
        <dbReference type="EMBL" id="KAL3425296.1"/>
    </source>
</evidence>
<dbReference type="PROSITE" id="PS50231">
    <property type="entry name" value="RICIN_B_LECTIN"/>
    <property type="match status" value="1"/>
</dbReference>
<dbReference type="Gene3D" id="2.80.10.50">
    <property type="match status" value="1"/>
</dbReference>
<organism evidence="2 3">
    <name type="scientific">Phlyctema vagabunda</name>
    <dbReference type="NCBI Taxonomy" id="108571"/>
    <lineage>
        <taxon>Eukaryota</taxon>
        <taxon>Fungi</taxon>
        <taxon>Dikarya</taxon>
        <taxon>Ascomycota</taxon>
        <taxon>Pezizomycotina</taxon>
        <taxon>Leotiomycetes</taxon>
        <taxon>Helotiales</taxon>
        <taxon>Dermateaceae</taxon>
        <taxon>Phlyctema</taxon>
    </lineage>
</organism>
<keyword evidence="3" id="KW-1185">Reference proteome</keyword>
<dbReference type="EMBL" id="JBFCZG010000002">
    <property type="protein sequence ID" value="KAL3425296.1"/>
    <property type="molecule type" value="Genomic_DNA"/>
</dbReference>
<sequence>MSPSYSGNWYIQNVRTDTVIDLFNGNSADGTEVNGWATSLDGTNQHQIWTVADVGNGAVVIINVGTGTYISAPPGLESSSNPSPSTVARVAGRLGTPIDKYLRWRIEPQSSGSIIFVSEAYPSKILDLTASNPQNRTPVIVWSKTITDNQRWKLQPANISN</sequence>
<dbReference type="Proteomes" id="UP001629113">
    <property type="component" value="Unassembled WGS sequence"/>
</dbReference>
<comment type="caution">
    <text evidence="2">The sequence shown here is derived from an EMBL/GenBank/DDBJ whole genome shotgun (WGS) entry which is preliminary data.</text>
</comment>
<accession>A0ABR4PPM0</accession>
<evidence type="ECO:0000313" key="3">
    <source>
        <dbReference type="Proteomes" id="UP001629113"/>
    </source>
</evidence>
<dbReference type="SUPFAM" id="SSF50370">
    <property type="entry name" value="Ricin B-like lectins"/>
    <property type="match status" value="1"/>
</dbReference>
<evidence type="ECO:0000259" key="1">
    <source>
        <dbReference type="Pfam" id="PF14200"/>
    </source>
</evidence>
<dbReference type="InterPro" id="IPR035992">
    <property type="entry name" value="Ricin_B-like_lectins"/>
</dbReference>
<name>A0ABR4PPM0_9HELO</name>
<protein>
    <recommendedName>
        <fullName evidence="1">Ricin B lectin domain-containing protein</fullName>
    </recommendedName>
</protein>
<feature type="domain" description="Ricin B lectin" evidence="1">
    <location>
        <begin position="46"/>
        <end position="142"/>
    </location>
</feature>
<reference evidence="2 3" key="1">
    <citation type="submission" date="2024-06" db="EMBL/GenBank/DDBJ databases">
        <title>Complete genome of Phlyctema vagabunda strain 19-DSS-EL-015.</title>
        <authorList>
            <person name="Fiorenzani C."/>
        </authorList>
    </citation>
    <scope>NUCLEOTIDE SEQUENCE [LARGE SCALE GENOMIC DNA]</scope>
    <source>
        <strain evidence="2 3">19-DSS-EL-015</strain>
    </source>
</reference>
<gene>
    <name evidence="2" type="ORF">PVAG01_02087</name>
</gene>
<dbReference type="InterPro" id="IPR000772">
    <property type="entry name" value="Ricin_B_lectin"/>
</dbReference>
<dbReference type="Pfam" id="PF14200">
    <property type="entry name" value="RicinB_lectin_2"/>
    <property type="match status" value="1"/>
</dbReference>
<proteinExistence type="predicted"/>